<gene>
    <name evidence="2" type="ORF">HNR71_000036</name>
    <name evidence="3" type="ORF">HPO96_37015</name>
</gene>
<reference evidence="2 5" key="2">
    <citation type="submission" date="2020-08" db="EMBL/GenBank/DDBJ databases">
        <title>Sequencing the genomes of 1000 actinobacteria strains.</title>
        <authorList>
            <person name="Klenk H.-P."/>
        </authorList>
    </citation>
    <scope>NUCLEOTIDE SEQUENCE [LARGE SCALE GENOMIC DNA]</scope>
    <source>
        <strain evidence="2 5">DSM 15626</strain>
    </source>
</reference>
<evidence type="ECO:0000313" key="4">
    <source>
        <dbReference type="Proteomes" id="UP000534306"/>
    </source>
</evidence>
<proteinExistence type="predicted"/>
<dbReference type="EMBL" id="JABJRC010000018">
    <property type="protein sequence ID" value="NOL45861.1"/>
    <property type="molecule type" value="Genomic_DNA"/>
</dbReference>
<organism evidence="3 4">
    <name type="scientific">Kribbella sandramycini</name>
    <dbReference type="NCBI Taxonomy" id="60450"/>
    <lineage>
        <taxon>Bacteria</taxon>
        <taxon>Bacillati</taxon>
        <taxon>Actinomycetota</taxon>
        <taxon>Actinomycetes</taxon>
        <taxon>Propionibacteriales</taxon>
        <taxon>Kribbellaceae</taxon>
        <taxon>Kribbella</taxon>
    </lineage>
</organism>
<accession>A0A7Y4P3G3</accession>
<sequence>MTKFDQRLPAGDDGVMRRLQDLEREVRELRAARRLEASTIGRGGITIKGGAIILQDTDGREIARMGIREDIPPEPDGDPQPGFILRRNDGSLAFALDDPNPSEAGYRQLLKMQDAQGNVIFSEDYISGWGLATPTHSYPLYSVQDAATWPATVNGSFETLWLNYIPLWNPILEVGASGFAPASHTGEFRLVINGTQYGAAKSIAGGGGGAFDNATWTVAVPSLPGIAPGSVVPISLEARRTVGSSSGFKVMPTWVYGAGSYGTP</sequence>
<evidence type="ECO:0000313" key="2">
    <source>
        <dbReference type="EMBL" id="MBB6564399.1"/>
    </source>
</evidence>
<keyword evidence="4" id="KW-1185">Reference proteome</keyword>
<dbReference type="AlphaFoldDB" id="A0A7Y4P3G3"/>
<comment type="caution">
    <text evidence="3">The sequence shown here is derived from an EMBL/GenBank/DDBJ whole genome shotgun (WGS) entry which is preliminary data.</text>
</comment>
<dbReference type="Proteomes" id="UP000534306">
    <property type="component" value="Unassembled WGS sequence"/>
</dbReference>
<reference evidence="3 4" key="1">
    <citation type="submission" date="2020-05" db="EMBL/GenBank/DDBJ databases">
        <title>Genome sequence of Kribbella sandramycini ATCC 39419.</title>
        <authorList>
            <person name="Maclea K.S."/>
            <person name="Fair J.L."/>
        </authorList>
    </citation>
    <scope>NUCLEOTIDE SEQUENCE [LARGE SCALE GENOMIC DNA]</scope>
    <source>
        <strain evidence="3 4">ATCC 39419</strain>
    </source>
</reference>
<evidence type="ECO:0000313" key="3">
    <source>
        <dbReference type="EMBL" id="NOL45861.1"/>
    </source>
</evidence>
<evidence type="ECO:0000256" key="1">
    <source>
        <dbReference type="SAM" id="Coils"/>
    </source>
</evidence>
<keyword evidence="1" id="KW-0175">Coiled coil</keyword>
<dbReference type="EMBL" id="JACHKF010000001">
    <property type="protein sequence ID" value="MBB6564399.1"/>
    <property type="molecule type" value="Genomic_DNA"/>
</dbReference>
<dbReference type="RefSeq" id="WP_171679160.1">
    <property type="nucleotide sequence ID" value="NZ_BAAAGT010000022.1"/>
</dbReference>
<evidence type="ECO:0000313" key="5">
    <source>
        <dbReference type="Proteomes" id="UP000553957"/>
    </source>
</evidence>
<dbReference type="Proteomes" id="UP000553957">
    <property type="component" value="Unassembled WGS sequence"/>
</dbReference>
<name>A0A7Y4P3G3_9ACTN</name>
<protein>
    <submittedName>
        <fullName evidence="3">Uncharacterized protein</fullName>
    </submittedName>
</protein>
<feature type="coiled-coil region" evidence="1">
    <location>
        <begin position="12"/>
        <end position="39"/>
    </location>
</feature>